<reference evidence="4" key="1">
    <citation type="journal article" date="2023" name="Mol. Biol. Evol.">
        <title>Third-Generation Sequencing Reveals the Adaptive Role of the Epigenome in Three Deep-Sea Polychaetes.</title>
        <authorList>
            <person name="Perez M."/>
            <person name="Aroh O."/>
            <person name="Sun Y."/>
            <person name="Lan Y."/>
            <person name="Juniper S.K."/>
            <person name="Young C.R."/>
            <person name="Angers B."/>
            <person name="Qian P.Y."/>
        </authorList>
    </citation>
    <scope>NUCLEOTIDE SEQUENCE</scope>
    <source>
        <strain evidence="4">P08H-3</strain>
    </source>
</reference>
<dbReference type="InterPro" id="IPR029052">
    <property type="entry name" value="Metallo-depent_PP-like"/>
</dbReference>
<dbReference type="InterPro" id="IPR056230">
    <property type="entry name" value="TMEM62_C"/>
</dbReference>
<name>A0AAD9MWA8_9ANNE</name>
<dbReference type="InterPro" id="IPR056229">
    <property type="entry name" value="Ig_TMM62"/>
</dbReference>
<feature type="transmembrane region" description="Helical" evidence="1">
    <location>
        <begin position="462"/>
        <end position="482"/>
    </location>
</feature>
<feature type="transmembrane region" description="Helical" evidence="1">
    <location>
        <begin position="339"/>
        <end position="361"/>
    </location>
</feature>
<evidence type="ECO:0000259" key="3">
    <source>
        <dbReference type="Pfam" id="PF24394"/>
    </source>
</evidence>
<keyword evidence="1" id="KW-0812">Transmembrane</keyword>
<keyword evidence="1" id="KW-0472">Membrane</keyword>
<dbReference type="Pfam" id="PF24394">
    <property type="entry name" value="TMEM62_C"/>
    <property type="match status" value="1"/>
</dbReference>
<dbReference type="Pfam" id="PF24384">
    <property type="entry name" value="Ig_TMM62"/>
    <property type="match status" value="1"/>
</dbReference>
<comment type="caution">
    <text evidence="4">The sequence shown here is derived from an EMBL/GenBank/DDBJ whole genome shotgun (WGS) entry which is preliminary data.</text>
</comment>
<dbReference type="Gene3D" id="3.60.21.10">
    <property type="match status" value="1"/>
</dbReference>
<dbReference type="EMBL" id="JAODUP010000605">
    <property type="protein sequence ID" value="KAK2146483.1"/>
    <property type="molecule type" value="Genomic_DNA"/>
</dbReference>
<evidence type="ECO:0000259" key="2">
    <source>
        <dbReference type="Pfam" id="PF24384"/>
    </source>
</evidence>
<keyword evidence="1" id="KW-1133">Transmembrane helix</keyword>
<organism evidence="4 5">
    <name type="scientific">Paralvinella palmiformis</name>
    <dbReference type="NCBI Taxonomy" id="53620"/>
    <lineage>
        <taxon>Eukaryota</taxon>
        <taxon>Metazoa</taxon>
        <taxon>Spiralia</taxon>
        <taxon>Lophotrochozoa</taxon>
        <taxon>Annelida</taxon>
        <taxon>Polychaeta</taxon>
        <taxon>Sedentaria</taxon>
        <taxon>Canalipalpata</taxon>
        <taxon>Terebellida</taxon>
        <taxon>Terebelliformia</taxon>
        <taxon>Alvinellidae</taxon>
        <taxon>Paralvinella</taxon>
    </lineage>
</organism>
<dbReference type="PANTHER" id="PTHR14795:SF0">
    <property type="entry name" value="TRANSMEMBRANE PROTEIN 62"/>
    <property type="match status" value="1"/>
</dbReference>
<protein>
    <recommendedName>
        <fullName evidence="6">Calcineurin-like phosphoesterase domain-containing protein</fullName>
    </recommendedName>
</protein>
<evidence type="ECO:0000256" key="1">
    <source>
        <dbReference type="SAM" id="Phobius"/>
    </source>
</evidence>
<proteinExistence type="predicted"/>
<keyword evidence="5" id="KW-1185">Reference proteome</keyword>
<evidence type="ECO:0000313" key="5">
    <source>
        <dbReference type="Proteomes" id="UP001208570"/>
    </source>
</evidence>
<feature type="domain" description="TMEM62 C-terminal" evidence="3">
    <location>
        <begin position="351"/>
        <end position="455"/>
    </location>
</feature>
<dbReference type="PANTHER" id="PTHR14795">
    <property type="entry name" value="HELICASE RELATED"/>
    <property type="match status" value="1"/>
</dbReference>
<feature type="transmembrane region" description="Helical" evidence="1">
    <location>
        <begin position="373"/>
        <end position="391"/>
    </location>
</feature>
<sequence>MAIDVVFTPIKKLILLSLFVFYTAVLGFLFLRGLSEETYFRREDNLYKAKIDDERAGLRDDWKHLHVFIQISDIHLSIYRDKLRGPDFKDFCNRTVSIISPEVVLVTGDLTDAKYPNKEGSVQFEAEWKEYYRIITETKVQNKTDNLAMADKLVKESRSSNITILFGHYPTSVMTGDIERLRDILSKGSVYLSGHLHTLYGLANKMFSRQHTGYLELEVGDWMINRIYRVFAVDHGLFSFVDEKYNSWPVILITNPKDGQFIIPHKEPLEKMFYSTHIRILAYSKAHIVNVTVMVDGLYLGRAKHSEFKIGKILAYGVPGNCTINSEIKANYGPIMPQLALKIGISGSTCCSCLWLFQLLIRRYKILTNTPSVYWPLLIFHLYVAVGPWFVGEILKGYIGAMFVHGIYVNGTFIPGSLTYLYGFFQFLLFNFPLTQYLADVLDQGLCQHKRLISSVQHRRKFCSWVIHHGLFILMLMFQAYLAYSGIYLAYGLIAVLLCPVRTWSVIFALVMQFVAHKTQIPPYKSVKQIDRHQSKL</sequence>
<evidence type="ECO:0000313" key="4">
    <source>
        <dbReference type="EMBL" id="KAK2146483.1"/>
    </source>
</evidence>
<dbReference type="Proteomes" id="UP001208570">
    <property type="component" value="Unassembled WGS sequence"/>
</dbReference>
<dbReference type="AlphaFoldDB" id="A0AAD9MWA8"/>
<dbReference type="SUPFAM" id="SSF56300">
    <property type="entry name" value="Metallo-dependent phosphatases"/>
    <property type="match status" value="1"/>
</dbReference>
<feature type="transmembrane region" description="Helical" evidence="1">
    <location>
        <begin position="488"/>
        <end position="516"/>
    </location>
</feature>
<gene>
    <name evidence="4" type="ORF">LSH36_605g02001</name>
</gene>
<feature type="transmembrane region" description="Helical" evidence="1">
    <location>
        <begin position="13"/>
        <end position="31"/>
    </location>
</feature>
<accession>A0AAD9MWA8</accession>
<feature type="domain" description="TMEM62 Ig-like" evidence="2">
    <location>
        <begin position="247"/>
        <end position="301"/>
    </location>
</feature>
<evidence type="ECO:0008006" key="6">
    <source>
        <dbReference type="Google" id="ProtNLM"/>
    </source>
</evidence>